<proteinExistence type="predicted"/>
<sequence length="193" mass="20257">MFVSSSCHDAISTPAGRVTRDTPNASRAPALSTHSTSDCVKIHADWFSSTGRPGTMATRLSPHRNEKIHCARLAPRAAATPITIHAIFANARAAMPRSPAEGSNSAGVSISDQPHTPRISRRGISASRVLPRGNDSGNTPSGRCASAPSMAFRNGRSTPAFTFETSASIHARHCETGSGNCRSLNARAVVNPC</sequence>
<dbReference type="EMBL" id="AB035325">
    <property type="protein sequence ID" value="BAC16766.1"/>
    <property type="molecule type" value="Genomic_DNA"/>
</dbReference>
<protein>
    <submittedName>
        <fullName evidence="2">Uncharacterized protein</fullName>
    </submittedName>
</protein>
<accession>Q8GAZ9</accession>
<reference evidence="2" key="1">
    <citation type="journal article" date="2002" name="J. Bacteriol.">
        <title>Differential expression of two catechol 1,2-dioxygenases in Burkholderia sp. strain TH2.</title>
        <authorList>
            <person name="Suzuki K."/>
            <person name="Ichimura A."/>
            <person name="Ogawa N."/>
            <person name="Hasebe A."/>
            <person name="Miyashita K."/>
        </authorList>
    </citation>
    <scope>NUCLEOTIDE SEQUENCE</scope>
</reference>
<feature type="compositionally biased region" description="Polar residues" evidence="1">
    <location>
        <begin position="101"/>
        <end position="114"/>
    </location>
</feature>
<name>Q8GAZ9_BURST</name>
<dbReference type="AlphaFoldDB" id="Q8GAZ9"/>
<evidence type="ECO:0000313" key="2">
    <source>
        <dbReference type="EMBL" id="BAC16766.1"/>
    </source>
</evidence>
<feature type="region of interest" description="Disordered" evidence="1">
    <location>
        <begin position="98"/>
        <end position="151"/>
    </location>
</feature>
<evidence type="ECO:0000256" key="1">
    <source>
        <dbReference type="SAM" id="MobiDB-lite"/>
    </source>
</evidence>
<organism evidence="2">
    <name type="scientific">Burkholderia sp. (strain TH2)</name>
    <dbReference type="NCBI Taxonomy" id="109791"/>
    <lineage>
        <taxon>Bacteria</taxon>
        <taxon>Pseudomonadati</taxon>
        <taxon>Pseudomonadota</taxon>
        <taxon>Betaproteobacteria</taxon>
        <taxon>Burkholderiales</taxon>
        <taxon>Burkholderiaceae</taxon>
        <taxon>Burkholderia</taxon>
    </lineage>
</organism>
<feature type="region of interest" description="Disordered" evidence="1">
    <location>
        <begin position="1"/>
        <end position="34"/>
    </location>
</feature>